<evidence type="ECO:0000256" key="2">
    <source>
        <dbReference type="SAM" id="SignalP"/>
    </source>
</evidence>
<accession>A0ABD3MXJ5</accession>
<evidence type="ECO:0000256" key="1">
    <source>
        <dbReference type="SAM" id="MobiDB-lite"/>
    </source>
</evidence>
<proteinExistence type="predicted"/>
<feature type="signal peptide" evidence="2">
    <location>
        <begin position="1"/>
        <end position="18"/>
    </location>
</feature>
<keyword evidence="2" id="KW-0732">Signal</keyword>
<dbReference type="AlphaFoldDB" id="A0ABD3MXJ5"/>
<dbReference type="Proteomes" id="UP001530293">
    <property type="component" value="Unassembled WGS sequence"/>
</dbReference>
<protein>
    <submittedName>
        <fullName evidence="3">Uncharacterized protein</fullName>
    </submittedName>
</protein>
<name>A0ABD3MXJ5_9STRA</name>
<keyword evidence="4" id="KW-1185">Reference proteome</keyword>
<reference evidence="3 4" key="1">
    <citation type="submission" date="2024-10" db="EMBL/GenBank/DDBJ databases">
        <title>Updated reference genomes for cyclostephanoid diatoms.</title>
        <authorList>
            <person name="Roberts W.R."/>
            <person name="Alverson A.J."/>
        </authorList>
    </citation>
    <scope>NUCLEOTIDE SEQUENCE [LARGE SCALE GENOMIC DNA]</scope>
    <source>
        <strain evidence="3 4">AJA232-27</strain>
    </source>
</reference>
<evidence type="ECO:0000313" key="3">
    <source>
        <dbReference type="EMBL" id="KAL3767708.1"/>
    </source>
</evidence>
<feature type="chain" id="PRO_5044758928" evidence="2">
    <location>
        <begin position="19"/>
        <end position="493"/>
    </location>
</feature>
<evidence type="ECO:0000313" key="4">
    <source>
        <dbReference type="Proteomes" id="UP001530293"/>
    </source>
</evidence>
<dbReference type="EMBL" id="JALLBG020000073">
    <property type="protein sequence ID" value="KAL3767708.1"/>
    <property type="molecule type" value="Genomic_DNA"/>
</dbReference>
<comment type="caution">
    <text evidence="3">The sequence shown here is derived from an EMBL/GenBank/DDBJ whole genome shotgun (WGS) entry which is preliminary data.</text>
</comment>
<sequence>MKLSLSLISFLAVAGVGAFAPYRATPSHLAPTSSSSSTSLNQFGKLGFDASNLYYTPEEEQAIQTQNKISAYLIELRSKRENKNTVLRSNLGKTVLISGFEPTDPSASEVLDFLNDEDSPHFGFSKIVVIAPDLKVAKKRLIGRNARYTGLLDKLDFIEGESSSSIPTVEQLADVSSWISHVGGGDNMMSQLASIADVAEKAVGVKNVAILISGANGVGVDAIKEAEDMLKSKATTFAYTLLIVPEWNNEPEALCAYGIANASDLDSAPFKEGETFSREESLRILTECLAIDQAAGKCVVANAAKETNSLENMLIQSMREIGFKRIEEVEHMVTVGAKGYTGMIAERESGSAWEMAPEPSDEEKAGWAKTKEEQDEINRQKQLEIRKQNDLKKMATEWAQREYLRKQLKFHVNLSEEEFIEVIWDRAMFEADLKYRTMQGQAVNESEERKKFKEAQERKKLEAYKKEQERWKKLQMEDLEPAEEKKPINFSRF</sequence>
<gene>
    <name evidence="3" type="ORF">ACHAWU_010332</name>
</gene>
<feature type="region of interest" description="Disordered" evidence="1">
    <location>
        <begin position="349"/>
        <end position="374"/>
    </location>
</feature>
<organism evidence="3 4">
    <name type="scientific">Discostella pseudostelligera</name>
    <dbReference type="NCBI Taxonomy" id="259834"/>
    <lineage>
        <taxon>Eukaryota</taxon>
        <taxon>Sar</taxon>
        <taxon>Stramenopiles</taxon>
        <taxon>Ochrophyta</taxon>
        <taxon>Bacillariophyta</taxon>
        <taxon>Coscinodiscophyceae</taxon>
        <taxon>Thalassiosirophycidae</taxon>
        <taxon>Stephanodiscales</taxon>
        <taxon>Stephanodiscaceae</taxon>
        <taxon>Discostella</taxon>
    </lineage>
</organism>
<feature type="compositionally biased region" description="Basic and acidic residues" evidence="1">
    <location>
        <begin position="362"/>
        <end position="374"/>
    </location>
</feature>